<keyword evidence="4" id="KW-1003">Cell membrane</keyword>
<dbReference type="RefSeq" id="WP_203193903.1">
    <property type="nucleotide sequence ID" value="NZ_CP063362.1"/>
</dbReference>
<keyword evidence="6 9" id="KW-0067">ATP-binding</keyword>
<dbReference type="CDD" id="cd03257">
    <property type="entry name" value="ABC_NikE_OppD_transporters"/>
    <property type="match status" value="1"/>
</dbReference>
<dbReference type="SMART" id="SM00382">
    <property type="entry name" value="AAA"/>
    <property type="match status" value="1"/>
</dbReference>
<evidence type="ECO:0000256" key="1">
    <source>
        <dbReference type="ARBA" id="ARBA00004417"/>
    </source>
</evidence>
<keyword evidence="5" id="KW-0547">Nucleotide-binding</keyword>
<dbReference type="GO" id="GO:0005886">
    <property type="term" value="C:plasma membrane"/>
    <property type="evidence" value="ECO:0007669"/>
    <property type="project" value="UniProtKB-SubCell"/>
</dbReference>
<dbReference type="AlphaFoldDB" id="A0A974PPK4"/>
<dbReference type="InterPro" id="IPR027417">
    <property type="entry name" value="P-loop_NTPase"/>
</dbReference>
<dbReference type="PROSITE" id="PS50893">
    <property type="entry name" value="ABC_TRANSPORTER_2"/>
    <property type="match status" value="1"/>
</dbReference>
<feature type="domain" description="ABC transporter" evidence="8">
    <location>
        <begin position="18"/>
        <end position="263"/>
    </location>
</feature>
<dbReference type="GO" id="GO:0016887">
    <property type="term" value="F:ATP hydrolysis activity"/>
    <property type="evidence" value="ECO:0007669"/>
    <property type="project" value="InterPro"/>
</dbReference>
<dbReference type="Pfam" id="PF00005">
    <property type="entry name" value="ABC_tran"/>
    <property type="match status" value="1"/>
</dbReference>
<dbReference type="SUPFAM" id="SSF52540">
    <property type="entry name" value="P-loop containing nucleoside triphosphate hydrolases"/>
    <property type="match status" value="1"/>
</dbReference>
<evidence type="ECO:0000313" key="10">
    <source>
        <dbReference type="Proteomes" id="UP000596427"/>
    </source>
</evidence>
<gene>
    <name evidence="9" type="ORF">EZH22_00600</name>
</gene>
<name>A0A974PPK4_9HYPH</name>
<dbReference type="InterPro" id="IPR017871">
    <property type="entry name" value="ABC_transporter-like_CS"/>
</dbReference>
<dbReference type="KEGG" id="xdi:EZH22_00600"/>
<dbReference type="Pfam" id="PF08352">
    <property type="entry name" value="oligo_HPY"/>
    <property type="match status" value="1"/>
</dbReference>
<dbReference type="InterPro" id="IPR003439">
    <property type="entry name" value="ABC_transporter-like_ATP-bd"/>
</dbReference>
<evidence type="ECO:0000256" key="5">
    <source>
        <dbReference type="ARBA" id="ARBA00022741"/>
    </source>
</evidence>
<proteinExistence type="inferred from homology"/>
<keyword evidence="3" id="KW-0813">Transport</keyword>
<dbReference type="GO" id="GO:0005524">
    <property type="term" value="F:ATP binding"/>
    <property type="evidence" value="ECO:0007669"/>
    <property type="project" value="UniProtKB-KW"/>
</dbReference>
<dbReference type="PANTHER" id="PTHR43297:SF2">
    <property type="entry name" value="DIPEPTIDE TRANSPORT ATP-BINDING PROTEIN DPPD"/>
    <property type="match status" value="1"/>
</dbReference>
<comment type="similarity">
    <text evidence="2">Belongs to the ABC transporter superfamily.</text>
</comment>
<evidence type="ECO:0000256" key="6">
    <source>
        <dbReference type="ARBA" id="ARBA00022840"/>
    </source>
</evidence>
<dbReference type="GO" id="GO:0015833">
    <property type="term" value="P:peptide transport"/>
    <property type="evidence" value="ECO:0007669"/>
    <property type="project" value="InterPro"/>
</dbReference>
<protein>
    <submittedName>
        <fullName evidence="9">ABC transporter ATP-binding protein</fullName>
    </submittedName>
</protein>
<sequence length="343" mass="37090">MSAQGLHGETSNRPVPLLDVCDLSVAFPGHLAVRGISFQIRRGETLALVGESGCGKSATSLAIMQLLPRGTRLSGQVLFGGTDLVRADAHMLREVRGKRIGLILQEPMTSLNPVLTIGEQIAESLIRHDRLTARLARARTVELLDLVRIPDAHRRYDDYPHNMSGGMRQRVMIAMAVACNPELIIADEPTTALDVTLQSDVLELLDSLRRQLHMGLLLITHDLGVVAQWADRVAVMYAGSIVEMAETHALFERPLHPYSRGLMGSTVRLESGAHYTTARLTEIPGSVASATGETGCTFAPRCPQVIAQCRIAPPPLVPLPDRLAACRLATETPKEAARVAAGC</sequence>
<dbReference type="FunFam" id="3.40.50.300:FF:000016">
    <property type="entry name" value="Oligopeptide ABC transporter ATP-binding component"/>
    <property type="match status" value="1"/>
</dbReference>
<dbReference type="GO" id="GO:0055085">
    <property type="term" value="P:transmembrane transport"/>
    <property type="evidence" value="ECO:0007669"/>
    <property type="project" value="UniProtKB-ARBA"/>
</dbReference>
<dbReference type="Proteomes" id="UP000596427">
    <property type="component" value="Chromosome"/>
</dbReference>
<dbReference type="EMBL" id="CP063362">
    <property type="protein sequence ID" value="QRG06994.1"/>
    <property type="molecule type" value="Genomic_DNA"/>
</dbReference>
<evidence type="ECO:0000256" key="4">
    <source>
        <dbReference type="ARBA" id="ARBA00022475"/>
    </source>
</evidence>
<dbReference type="Gene3D" id="3.40.50.300">
    <property type="entry name" value="P-loop containing nucleotide triphosphate hydrolases"/>
    <property type="match status" value="1"/>
</dbReference>
<evidence type="ECO:0000313" key="9">
    <source>
        <dbReference type="EMBL" id="QRG06994.1"/>
    </source>
</evidence>
<accession>A0A974PPK4</accession>
<dbReference type="PANTHER" id="PTHR43297">
    <property type="entry name" value="OLIGOPEPTIDE TRANSPORT ATP-BINDING PROTEIN APPD"/>
    <property type="match status" value="1"/>
</dbReference>
<keyword evidence="10" id="KW-1185">Reference proteome</keyword>
<dbReference type="InterPro" id="IPR003593">
    <property type="entry name" value="AAA+_ATPase"/>
</dbReference>
<dbReference type="InterPro" id="IPR050388">
    <property type="entry name" value="ABC_Ni/Peptide_Import"/>
</dbReference>
<comment type="subcellular location">
    <subcellularLocation>
        <location evidence="1">Cell inner membrane</location>
        <topology evidence="1">Peripheral membrane protein</topology>
    </subcellularLocation>
</comment>
<evidence type="ECO:0000256" key="7">
    <source>
        <dbReference type="ARBA" id="ARBA00023136"/>
    </source>
</evidence>
<evidence type="ECO:0000259" key="8">
    <source>
        <dbReference type="PROSITE" id="PS50893"/>
    </source>
</evidence>
<dbReference type="NCBIfam" id="TIGR01727">
    <property type="entry name" value="oligo_HPY"/>
    <property type="match status" value="1"/>
</dbReference>
<keyword evidence="7" id="KW-0472">Membrane</keyword>
<evidence type="ECO:0000256" key="3">
    <source>
        <dbReference type="ARBA" id="ARBA00022448"/>
    </source>
</evidence>
<evidence type="ECO:0000256" key="2">
    <source>
        <dbReference type="ARBA" id="ARBA00005417"/>
    </source>
</evidence>
<dbReference type="InterPro" id="IPR013563">
    <property type="entry name" value="Oligopep_ABC_C"/>
</dbReference>
<reference evidence="9 10" key="1">
    <citation type="submission" date="2020-10" db="EMBL/GenBank/DDBJ databases">
        <title>Degradation of 1,4-Dioxane by Xanthobacter sp. YN2, via a Novel Group-2 Soluble Di-Iron Monooxygenase.</title>
        <authorList>
            <person name="Ma F."/>
            <person name="Wang Y."/>
            <person name="Yang J."/>
            <person name="Guo H."/>
            <person name="Su D."/>
            <person name="Yu L."/>
        </authorList>
    </citation>
    <scope>NUCLEOTIDE SEQUENCE [LARGE SCALE GENOMIC DNA]</scope>
    <source>
        <strain evidence="9 10">YN2</strain>
    </source>
</reference>
<organism evidence="9 10">
    <name type="scientific">Xanthobacter dioxanivorans</name>
    <dbReference type="NCBI Taxonomy" id="2528964"/>
    <lineage>
        <taxon>Bacteria</taxon>
        <taxon>Pseudomonadati</taxon>
        <taxon>Pseudomonadota</taxon>
        <taxon>Alphaproteobacteria</taxon>
        <taxon>Hyphomicrobiales</taxon>
        <taxon>Xanthobacteraceae</taxon>
        <taxon>Xanthobacter</taxon>
    </lineage>
</organism>
<dbReference type="PROSITE" id="PS00211">
    <property type="entry name" value="ABC_TRANSPORTER_1"/>
    <property type="match status" value="1"/>
</dbReference>